<feature type="domain" description="Cytochrome c" evidence="8">
    <location>
        <begin position="265"/>
        <end position="346"/>
    </location>
</feature>
<dbReference type="OrthoDB" id="9779283at2"/>
<evidence type="ECO:0000256" key="3">
    <source>
        <dbReference type="ARBA" id="ARBA00022723"/>
    </source>
</evidence>
<dbReference type="PANTHER" id="PTHR33751:SF1">
    <property type="entry name" value="CBB3-TYPE CYTOCHROME C OXIDASE SUBUNIT FIXP"/>
    <property type="match status" value="1"/>
</dbReference>
<keyword evidence="1" id="KW-0813">Transport</keyword>
<evidence type="ECO:0000259" key="8">
    <source>
        <dbReference type="PROSITE" id="PS51007"/>
    </source>
</evidence>
<dbReference type="GO" id="GO:0005506">
    <property type="term" value="F:iron ion binding"/>
    <property type="evidence" value="ECO:0007669"/>
    <property type="project" value="InterPro"/>
</dbReference>
<dbReference type="eggNOG" id="COG2010">
    <property type="taxonomic scope" value="Bacteria"/>
</dbReference>
<feature type="region of interest" description="Disordered" evidence="7">
    <location>
        <begin position="350"/>
        <end position="373"/>
    </location>
</feature>
<dbReference type="InterPro" id="IPR008168">
    <property type="entry name" value="Cyt_C_IC"/>
</dbReference>
<organism evidence="9 10">
    <name type="scientific">Oscillochloris trichoides DG-6</name>
    <dbReference type="NCBI Taxonomy" id="765420"/>
    <lineage>
        <taxon>Bacteria</taxon>
        <taxon>Bacillati</taxon>
        <taxon>Chloroflexota</taxon>
        <taxon>Chloroflexia</taxon>
        <taxon>Chloroflexales</taxon>
        <taxon>Chloroflexineae</taxon>
        <taxon>Oscillochloridaceae</taxon>
        <taxon>Oscillochloris</taxon>
    </lineage>
</organism>
<accession>E1II40</accession>
<dbReference type="InterPro" id="IPR036909">
    <property type="entry name" value="Cyt_c-like_dom_sf"/>
</dbReference>
<keyword evidence="10" id="KW-1185">Reference proteome</keyword>
<dbReference type="PROSITE" id="PS51007">
    <property type="entry name" value="CYTC"/>
    <property type="match status" value="3"/>
</dbReference>
<keyword evidence="3 6" id="KW-0479">Metal-binding</keyword>
<proteinExistence type="predicted"/>
<dbReference type="GO" id="GO:0020037">
    <property type="term" value="F:heme binding"/>
    <property type="evidence" value="ECO:0007669"/>
    <property type="project" value="InterPro"/>
</dbReference>
<dbReference type="SUPFAM" id="SSF46626">
    <property type="entry name" value="Cytochrome c"/>
    <property type="match status" value="3"/>
</dbReference>
<feature type="domain" description="Cytochrome c" evidence="8">
    <location>
        <begin position="40"/>
        <end position="123"/>
    </location>
</feature>
<dbReference type="InterPro" id="IPR009056">
    <property type="entry name" value="Cyt_c-like_dom"/>
</dbReference>
<evidence type="ECO:0000313" key="10">
    <source>
        <dbReference type="Proteomes" id="UP000054010"/>
    </source>
</evidence>
<dbReference type="GO" id="GO:0009055">
    <property type="term" value="F:electron transfer activity"/>
    <property type="evidence" value="ECO:0007669"/>
    <property type="project" value="InterPro"/>
</dbReference>
<keyword evidence="4" id="KW-0249">Electron transport</keyword>
<evidence type="ECO:0000256" key="5">
    <source>
        <dbReference type="ARBA" id="ARBA00023004"/>
    </source>
</evidence>
<evidence type="ECO:0000313" key="9">
    <source>
        <dbReference type="EMBL" id="EFO79158.1"/>
    </source>
</evidence>
<reference evidence="9 10" key="1">
    <citation type="journal article" date="2011" name="J. Bacteriol.">
        <title>Draft genome sequence of the anoxygenic filamentous phototrophic bacterium Oscillochloris trichoides subsp. DG-6.</title>
        <authorList>
            <person name="Kuznetsov B.B."/>
            <person name="Ivanovsky R.N."/>
            <person name="Keppen O.I."/>
            <person name="Sukhacheva M.V."/>
            <person name="Bumazhkin B.K."/>
            <person name="Patutina E.O."/>
            <person name="Beletsky A.V."/>
            <person name="Mardanov A.V."/>
            <person name="Baslerov R.V."/>
            <person name="Panteleeva A.N."/>
            <person name="Kolganova T.V."/>
            <person name="Ravin N.V."/>
            <person name="Skryabin K.G."/>
        </authorList>
    </citation>
    <scope>NUCLEOTIDE SEQUENCE [LARGE SCALE GENOMIC DNA]</scope>
    <source>
        <strain evidence="9 10">DG-6</strain>
    </source>
</reference>
<name>E1II40_9CHLR</name>
<gene>
    <name evidence="9" type="ORF">OSCT_2991</name>
</gene>
<dbReference type="PANTHER" id="PTHR33751">
    <property type="entry name" value="CBB3-TYPE CYTOCHROME C OXIDASE SUBUNIT FIXP"/>
    <property type="match status" value="1"/>
</dbReference>
<dbReference type="InterPro" id="IPR050597">
    <property type="entry name" value="Cytochrome_c_Oxidase_Subunit"/>
</dbReference>
<dbReference type="Pfam" id="PF13442">
    <property type="entry name" value="Cytochrome_CBB3"/>
    <property type="match status" value="3"/>
</dbReference>
<evidence type="ECO:0000256" key="6">
    <source>
        <dbReference type="PROSITE-ProRule" id="PRU00433"/>
    </source>
</evidence>
<dbReference type="AlphaFoldDB" id="E1II40"/>
<dbReference type="STRING" id="765420.OSCT_2991"/>
<dbReference type="HOGENOM" id="CLU_741545_0_0_0"/>
<sequence>MRYPLIAGFTALLVLITALSIYTAREEQRMQTAQADLRQVAITDASAVYVQYCATCHGATGEGLGATPPLDNDGVRGMDYDTLFKTIARGRYGTAMTGWHVDEGGLLTTYQIDQLVALLRYGEWPQVRELAAQQGMIPVSLAAPEVANEQIAAISALGPEGSIWANGLNLYAQNCTTCHGATGEGSSLAVALNTPELRSQDAATITRTISEGVPGTMMAAWNKALQPEEISALAEFLLHWDQVEAAGVALSLPTIEQIDLGDAEAVLALGERLFTTTCTTCHGENGSGGIGPAINSQQFLSRKDDAAIEQAIIQGGKRPNSSMPAFGERLTSVEITALVRYIRSLQATAPSVANPRGTQQGGGGPPWLRDRQP</sequence>
<dbReference type="Gene3D" id="1.10.760.10">
    <property type="entry name" value="Cytochrome c-like domain"/>
    <property type="match status" value="3"/>
</dbReference>
<evidence type="ECO:0000256" key="4">
    <source>
        <dbReference type="ARBA" id="ARBA00022982"/>
    </source>
</evidence>
<keyword evidence="5 6" id="KW-0408">Iron</keyword>
<dbReference type="EMBL" id="ADVR01000122">
    <property type="protein sequence ID" value="EFO79158.1"/>
    <property type="molecule type" value="Genomic_DNA"/>
</dbReference>
<dbReference type="Proteomes" id="UP000054010">
    <property type="component" value="Unassembled WGS sequence"/>
</dbReference>
<comment type="caution">
    <text evidence="9">The sequence shown here is derived from an EMBL/GenBank/DDBJ whole genome shotgun (WGS) entry which is preliminary data.</text>
</comment>
<evidence type="ECO:0000256" key="1">
    <source>
        <dbReference type="ARBA" id="ARBA00022448"/>
    </source>
</evidence>
<evidence type="ECO:0000256" key="2">
    <source>
        <dbReference type="ARBA" id="ARBA00022617"/>
    </source>
</evidence>
<keyword evidence="2 6" id="KW-0349">Heme</keyword>
<evidence type="ECO:0000256" key="7">
    <source>
        <dbReference type="SAM" id="MobiDB-lite"/>
    </source>
</evidence>
<dbReference type="eggNOG" id="COG3258">
    <property type="taxonomic scope" value="Bacteria"/>
</dbReference>
<dbReference type="PRINTS" id="PR00605">
    <property type="entry name" value="CYTCHROMECIC"/>
</dbReference>
<feature type="domain" description="Cytochrome c" evidence="8">
    <location>
        <begin position="162"/>
        <end position="241"/>
    </location>
</feature>
<protein>
    <recommendedName>
        <fullName evidence="8">Cytochrome c domain-containing protein</fullName>
    </recommendedName>
</protein>